<dbReference type="RefSeq" id="WP_213436397.1">
    <property type="nucleotide sequence ID" value="NZ_AP024545.1"/>
</dbReference>
<keyword evidence="2" id="KW-0812">Transmembrane</keyword>
<keyword evidence="4" id="KW-1185">Reference proteome</keyword>
<keyword evidence="2" id="KW-1133">Transmembrane helix</keyword>
<evidence type="ECO:0000313" key="4">
    <source>
        <dbReference type="Proteomes" id="UP000681317"/>
    </source>
</evidence>
<evidence type="ECO:0000256" key="2">
    <source>
        <dbReference type="SAM" id="Phobius"/>
    </source>
</evidence>
<dbReference type="EMBL" id="AP024545">
    <property type="protein sequence ID" value="BCT92009.1"/>
    <property type="molecule type" value="Genomic_DNA"/>
</dbReference>
<feature type="compositionally biased region" description="Basic and acidic residues" evidence="1">
    <location>
        <begin position="78"/>
        <end position="88"/>
    </location>
</feature>
<reference evidence="3 4" key="1">
    <citation type="submission" date="2021-03" db="EMBL/GenBank/DDBJ databases">
        <title>Complete Genome Sequences of Two Lysobacter Strains Isolated from Sea Water (Lysobacter caseinilyticus) and Soil (Lysobacter helvus) in South Korea.</title>
        <authorList>
            <person name="Watanabe Y."/>
            <person name="Arakawa K."/>
        </authorList>
    </citation>
    <scope>NUCLEOTIDE SEQUENCE [LARGE SCALE GENOMIC DNA]</scope>
    <source>
        <strain evidence="3 4">KVB24</strain>
    </source>
</reference>
<accession>A0ABM7Q3Y2</accession>
<dbReference type="Proteomes" id="UP000681317">
    <property type="component" value="Chromosome"/>
</dbReference>
<organism evidence="3 4">
    <name type="scientific">Noviluteimonas caseinilytica</name>
    <dbReference type="NCBI Taxonomy" id="2675101"/>
    <lineage>
        <taxon>Bacteria</taxon>
        <taxon>Pseudomonadati</taxon>
        <taxon>Pseudomonadota</taxon>
        <taxon>Gammaproteobacteria</taxon>
        <taxon>Lysobacterales</taxon>
        <taxon>Lysobacteraceae</taxon>
        <taxon>Noviluteimonas</taxon>
    </lineage>
</organism>
<evidence type="ECO:0000256" key="1">
    <source>
        <dbReference type="SAM" id="MobiDB-lite"/>
    </source>
</evidence>
<keyword evidence="2" id="KW-0472">Membrane</keyword>
<dbReference type="PROSITE" id="PS51257">
    <property type="entry name" value="PROKAR_LIPOPROTEIN"/>
    <property type="match status" value="1"/>
</dbReference>
<sequence length="88" mass="9718">MSEKIGLSRWWLTPIVLFLACNMVSRFCAPAGRRYCSPHETWSWLVFDGGWWKCGLVGAALAALTVFGDDAPPPAPKGDVDSHDVREP</sequence>
<proteinExistence type="predicted"/>
<gene>
    <name evidence="3" type="ORF">LYSCAS_10330</name>
</gene>
<protein>
    <submittedName>
        <fullName evidence="3">Uncharacterized protein</fullName>
    </submittedName>
</protein>
<evidence type="ECO:0000313" key="3">
    <source>
        <dbReference type="EMBL" id="BCT92009.1"/>
    </source>
</evidence>
<name>A0ABM7Q3Y2_9GAMM</name>
<feature type="transmembrane region" description="Helical" evidence="2">
    <location>
        <begin position="50"/>
        <end position="67"/>
    </location>
</feature>
<feature type="region of interest" description="Disordered" evidence="1">
    <location>
        <begin position="69"/>
        <end position="88"/>
    </location>
</feature>